<dbReference type="VEuPathDB" id="AmoebaDB:NAEGRDRAFT_77733"/>
<feature type="compositionally biased region" description="Basic and acidic residues" evidence="4">
    <location>
        <begin position="604"/>
        <end position="613"/>
    </location>
</feature>
<evidence type="ECO:0000259" key="5">
    <source>
        <dbReference type="PROSITE" id="PS51388"/>
    </source>
</evidence>
<dbReference type="Gene3D" id="3.40.50.300">
    <property type="entry name" value="P-loop containing nucleotide triphosphate hydrolases"/>
    <property type="match status" value="1"/>
</dbReference>
<dbReference type="OrthoDB" id="5061070at2759"/>
<dbReference type="Gene3D" id="1.20.120.1240">
    <property type="entry name" value="Dynamin, middle domain"/>
    <property type="match status" value="2"/>
</dbReference>
<dbReference type="PRINTS" id="PR00195">
    <property type="entry name" value="DYNAMIN"/>
</dbReference>
<dbReference type="PANTHER" id="PTHR11566:SF21">
    <property type="entry name" value="DYNAMIN RELATED PROTEIN 1, ISOFORM A"/>
    <property type="match status" value="1"/>
</dbReference>
<organism evidence="8">
    <name type="scientific">Naegleria gruberi</name>
    <name type="common">Amoeba</name>
    <dbReference type="NCBI Taxonomy" id="5762"/>
    <lineage>
        <taxon>Eukaryota</taxon>
        <taxon>Discoba</taxon>
        <taxon>Heterolobosea</taxon>
        <taxon>Tetramitia</taxon>
        <taxon>Eutetramitia</taxon>
        <taxon>Vahlkampfiidae</taxon>
        <taxon>Naegleria</taxon>
    </lineage>
</organism>
<comment type="similarity">
    <text evidence="3">Belongs to the TRAFAC class dynamin-like GTPase superfamily. Dynamin/Fzo/YdjA family.</text>
</comment>
<dbReference type="InterPro" id="IPR030381">
    <property type="entry name" value="G_DYNAMIN_dom"/>
</dbReference>
<feature type="region of interest" description="Disordered" evidence="4">
    <location>
        <begin position="505"/>
        <end position="647"/>
    </location>
</feature>
<dbReference type="GO" id="GO:0005525">
    <property type="term" value="F:GTP binding"/>
    <property type="evidence" value="ECO:0007669"/>
    <property type="project" value="UniProtKB-KW"/>
</dbReference>
<gene>
    <name evidence="7" type="ORF">NAEGRDRAFT_77733</name>
</gene>
<dbReference type="GeneID" id="8859034"/>
<dbReference type="GO" id="GO:0005737">
    <property type="term" value="C:cytoplasm"/>
    <property type="evidence" value="ECO:0007669"/>
    <property type="project" value="TreeGrafter"/>
</dbReference>
<protein>
    <submittedName>
        <fullName evidence="7">Dynamin</fullName>
    </submittedName>
</protein>
<name>D2UXZ6_NAEGR</name>
<feature type="domain" description="Dynamin-type G" evidence="6">
    <location>
        <begin position="25"/>
        <end position="293"/>
    </location>
</feature>
<accession>D2UXZ6</accession>
<dbReference type="Pfam" id="PF02212">
    <property type="entry name" value="GED"/>
    <property type="match status" value="1"/>
</dbReference>
<dbReference type="SUPFAM" id="SSF52540">
    <property type="entry name" value="P-loop containing nucleoside triphosphate hydrolases"/>
    <property type="match status" value="1"/>
</dbReference>
<proteinExistence type="inferred from homology"/>
<dbReference type="RefSeq" id="XP_002683124.1">
    <property type="nucleotide sequence ID" value="XM_002683078.1"/>
</dbReference>
<keyword evidence="8" id="KW-1185">Reference proteome</keyword>
<dbReference type="GO" id="GO:0005874">
    <property type="term" value="C:microtubule"/>
    <property type="evidence" value="ECO:0007669"/>
    <property type="project" value="TreeGrafter"/>
</dbReference>
<dbReference type="PANTHER" id="PTHR11566">
    <property type="entry name" value="DYNAMIN"/>
    <property type="match status" value="1"/>
</dbReference>
<dbReference type="GO" id="GO:0016020">
    <property type="term" value="C:membrane"/>
    <property type="evidence" value="ECO:0007669"/>
    <property type="project" value="TreeGrafter"/>
</dbReference>
<feature type="compositionally biased region" description="Low complexity" evidence="4">
    <location>
        <begin position="532"/>
        <end position="565"/>
    </location>
</feature>
<dbReference type="InterPro" id="IPR000375">
    <property type="entry name" value="Dynamin_stalk"/>
</dbReference>
<dbReference type="EMBL" id="GG738845">
    <property type="protein sequence ID" value="EFC50380.1"/>
    <property type="molecule type" value="Genomic_DNA"/>
</dbReference>
<keyword evidence="2 3" id="KW-0342">GTP-binding</keyword>
<dbReference type="Pfam" id="PF00350">
    <property type="entry name" value="Dynamin_N"/>
    <property type="match status" value="1"/>
</dbReference>
<dbReference type="AlphaFoldDB" id="D2UXZ6"/>
<dbReference type="InterPro" id="IPR020850">
    <property type="entry name" value="GED_dom"/>
</dbReference>
<dbReference type="GO" id="GO:0008017">
    <property type="term" value="F:microtubule binding"/>
    <property type="evidence" value="ECO:0007669"/>
    <property type="project" value="TreeGrafter"/>
</dbReference>
<dbReference type="Proteomes" id="UP000006671">
    <property type="component" value="Unassembled WGS sequence"/>
</dbReference>
<evidence type="ECO:0000256" key="1">
    <source>
        <dbReference type="ARBA" id="ARBA00022741"/>
    </source>
</evidence>
<evidence type="ECO:0000259" key="6">
    <source>
        <dbReference type="PROSITE" id="PS51718"/>
    </source>
</evidence>
<dbReference type="SMART" id="SM00302">
    <property type="entry name" value="GED"/>
    <property type="match status" value="1"/>
</dbReference>
<dbReference type="InterPro" id="IPR003130">
    <property type="entry name" value="GED"/>
</dbReference>
<dbReference type="PROSITE" id="PS51388">
    <property type="entry name" value="GED"/>
    <property type="match status" value="1"/>
</dbReference>
<dbReference type="SMART" id="SM00053">
    <property type="entry name" value="DYNc"/>
    <property type="match status" value="1"/>
</dbReference>
<dbReference type="PROSITE" id="PS00410">
    <property type="entry name" value="G_DYNAMIN_1"/>
    <property type="match status" value="1"/>
</dbReference>
<feature type="compositionally biased region" description="Acidic residues" evidence="4">
    <location>
        <begin position="566"/>
        <end position="575"/>
    </location>
</feature>
<feature type="compositionally biased region" description="Low complexity" evidence="4">
    <location>
        <begin position="512"/>
        <end position="521"/>
    </location>
</feature>
<evidence type="ECO:0000313" key="7">
    <source>
        <dbReference type="EMBL" id="EFC50380.1"/>
    </source>
</evidence>
<reference evidence="7 8" key="1">
    <citation type="journal article" date="2010" name="Cell">
        <title>The genome of Naegleria gruberi illuminates early eukaryotic versatility.</title>
        <authorList>
            <person name="Fritz-Laylin L.K."/>
            <person name="Prochnik S.E."/>
            <person name="Ginger M.L."/>
            <person name="Dacks J.B."/>
            <person name="Carpenter M.L."/>
            <person name="Field M.C."/>
            <person name="Kuo A."/>
            <person name="Paredez A."/>
            <person name="Chapman J."/>
            <person name="Pham J."/>
            <person name="Shu S."/>
            <person name="Neupane R."/>
            <person name="Cipriano M."/>
            <person name="Mancuso J."/>
            <person name="Tu H."/>
            <person name="Salamov A."/>
            <person name="Lindquist E."/>
            <person name="Shapiro H."/>
            <person name="Lucas S."/>
            <person name="Grigoriev I.V."/>
            <person name="Cande W.Z."/>
            <person name="Fulton C."/>
            <person name="Rokhsar D.S."/>
            <person name="Dawson S.C."/>
        </authorList>
    </citation>
    <scope>NUCLEOTIDE SEQUENCE [LARGE SCALE GENOMIC DNA]</scope>
    <source>
        <strain evidence="7 8">NEG-M</strain>
    </source>
</reference>
<feature type="domain" description="GED" evidence="5">
    <location>
        <begin position="735"/>
        <end position="826"/>
    </location>
</feature>
<dbReference type="PROSITE" id="PS51718">
    <property type="entry name" value="G_DYNAMIN_2"/>
    <property type="match status" value="1"/>
</dbReference>
<feature type="region of interest" description="Disordered" evidence="4">
    <location>
        <begin position="663"/>
        <end position="695"/>
    </location>
</feature>
<feature type="compositionally biased region" description="Polar residues" evidence="4">
    <location>
        <begin position="634"/>
        <end position="647"/>
    </location>
</feature>
<evidence type="ECO:0000256" key="3">
    <source>
        <dbReference type="RuleBase" id="RU003932"/>
    </source>
</evidence>
<evidence type="ECO:0000256" key="2">
    <source>
        <dbReference type="ARBA" id="ARBA00023134"/>
    </source>
</evidence>
<dbReference type="InterPro" id="IPR027417">
    <property type="entry name" value="P-loop_NTPase"/>
</dbReference>
<dbReference type="Pfam" id="PF01031">
    <property type="entry name" value="Dynamin_M"/>
    <property type="match status" value="1"/>
</dbReference>
<dbReference type="InterPro" id="IPR045063">
    <property type="entry name" value="Dynamin_N"/>
</dbReference>
<keyword evidence="1 3" id="KW-0547">Nucleotide-binding</keyword>
<evidence type="ECO:0000313" key="8">
    <source>
        <dbReference type="Proteomes" id="UP000006671"/>
    </source>
</evidence>
<dbReference type="InParanoid" id="D2UXZ6"/>
<evidence type="ECO:0000256" key="4">
    <source>
        <dbReference type="SAM" id="MobiDB-lite"/>
    </source>
</evidence>
<dbReference type="CDD" id="cd08771">
    <property type="entry name" value="DLP_1"/>
    <property type="match status" value="1"/>
</dbReference>
<sequence length="826" mass="93648">MDELIPVINRLQDVFSNIGLNDLAQIDLPQIAVVGSQSSGKSSVLETIVGRDFLPRGSGIVTRRPLVLQLINVKNEEEWGEFLHVPNKKFNDFAEIKNEIVRETDRLTGSNKNISEKPINLKIFSPNVLDLTLVDLPGITKVAIGDQPKDIEIQIRNMIMNYINKPNCLILAVTAANTDLANSDALKLAKEVDKTGSRTLGVLTKVDIMDQGTDCTDIIRGEVLPLRLGYIGVVNRSQNDINMNKSIRDALKDEERYFQNHPAYKPIADRMGTAHLARTLKRILLNHIKEVLPELKNKVSILIQQAQMRLAEYGVPLDESSMSSGGMVLQKLTEFSTEYVETIDGRNAEVSTSELFGGARINYIFTNKFYPVLSEIDACENLTDFDIRTAIRNAKGPRTSLFIPEAAFEMLVKRQVKLLETPSLNCVDDVLEELFGIEEHCERVLARFPNLKSRTHEFVVDLLRKYSDPLKEFISNIIRIELAYINTNHPDFFSNNKVVGVLGEQKQPPLPQQGYQQQGYPPQQPMHPNINQQQGYPPQQPQQQGRRPPTINQQVAQQPPQQIEEQQPEDGEWEQVETYPPPKNPNQITIKNSLKGTGSSTSSSHKESQKESHGVTGRIFNFFGMHKDSKDKPSGNNDNSFFDNMTGSVSLNSNKEVEVNVSLPKKNSKSRQPPQPQQPPQVVNQPPQILNSPPNEVQQYNEYYGQNNYEDYNIPQQNPNAAFLSNFEERETKETETIKTLLQHYFEIVRTSVSDSVPKAIIHFLVSKSKINMQSELVRNLYRVELYEELLKENEVMAQKRKRTEKMLTTLLKAQDALNDVKNKKI</sequence>
<dbReference type="KEGG" id="ngr:NAEGRDRAFT_77733"/>
<dbReference type="eggNOG" id="KOG0446">
    <property type="taxonomic scope" value="Eukaryota"/>
</dbReference>
<dbReference type="FunFam" id="3.40.50.300:FF:001027">
    <property type="entry name" value="dynamin-related protein 3A"/>
    <property type="match status" value="1"/>
</dbReference>
<dbReference type="FunCoup" id="D2UXZ6">
    <property type="interactions" value="23"/>
</dbReference>
<dbReference type="InterPro" id="IPR019762">
    <property type="entry name" value="Dynamin_GTPase_CS"/>
</dbReference>
<dbReference type="GO" id="GO:0003924">
    <property type="term" value="F:GTPase activity"/>
    <property type="evidence" value="ECO:0007669"/>
    <property type="project" value="InterPro"/>
</dbReference>
<feature type="compositionally biased region" description="Low complexity" evidence="4">
    <location>
        <begin position="593"/>
        <end position="603"/>
    </location>
</feature>
<dbReference type="STRING" id="5762.D2UXZ6"/>
<dbReference type="InterPro" id="IPR022812">
    <property type="entry name" value="Dynamin"/>
</dbReference>
<dbReference type="InterPro" id="IPR001401">
    <property type="entry name" value="Dynamin_GTPase"/>
</dbReference>